<feature type="domain" description="C2H2-type" evidence="2">
    <location>
        <begin position="47"/>
        <end position="70"/>
    </location>
</feature>
<evidence type="ECO:0000259" key="2">
    <source>
        <dbReference type="SMART" id="SM00355"/>
    </source>
</evidence>
<dbReference type="EMBL" id="FNUS01000004">
    <property type="protein sequence ID" value="SEG32549.1"/>
    <property type="molecule type" value="Genomic_DNA"/>
</dbReference>
<evidence type="ECO:0000313" key="4">
    <source>
        <dbReference type="Proteomes" id="UP000236738"/>
    </source>
</evidence>
<dbReference type="InterPro" id="IPR036236">
    <property type="entry name" value="Znf_C2H2_sf"/>
</dbReference>
<dbReference type="SMART" id="SM00355">
    <property type="entry name" value="ZnF_C2H2"/>
    <property type="match status" value="2"/>
</dbReference>
<dbReference type="Gene3D" id="3.30.160.60">
    <property type="entry name" value="Classic Zinc Finger"/>
    <property type="match status" value="1"/>
</dbReference>
<name>A0A1H5Z7Q3_9FLAO</name>
<feature type="domain" description="C2H2-type" evidence="2">
    <location>
        <begin position="4"/>
        <end position="27"/>
    </location>
</feature>
<evidence type="ECO:0000313" key="3">
    <source>
        <dbReference type="EMBL" id="SEG32549.1"/>
    </source>
</evidence>
<dbReference type="Proteomes" id="UP000236738">
    <property type="component" value="Unassembled WGS sequence"/>
</dbReference>
<proteinExistence type="predicted"/>
<dbReference type="SUPFAM" id="SSF57667">
    <property type="entry name" value="beta-beta-alpha zinc fingers"/>
    <property type="match status" value="1"/>
</dbReference>
<dbReference type="InterPro" id="IPR013087">
    <property type="entry name" value="Znf_C2H2_type"/>
</dbReference>
<reference evidence="4" key="1">
    <citation type="submission" date="2016-10" db="EMBL/GenBank/DDBJ databases">
        <authorList>
            <person name="Varghese N."/>
            <person name="Submissions S."/>
        </authorList>
    </citation>
    <scope>NUCLEOTIDE SEQUENCE [LARGE SCALE GENOMIC DNA]</scope>
    <source>
        <strain evidence="4">DSM 21580</strain>
    </source>
</reference>
<feature type="region of interest" description="Disordered" evidence="1">
    <location>
        <begin position="63"/>
        <end position="83"/>
    </location>
</feature>
<accession>A0A1H5Z7Q3</accession>
<gene>
    <name evidence="3" type="ORF">SAMN05421847_2039</name>
</gene>
<dbReference type="AlphaFoldDB" id="A0A1H5Z7Q3"/>
<dbReference type="RefSeq" id="WP_103913920.1">
    <property type="nucleotide sequence ID" value="NZ_FNUS01000004.1"/>
</dbReference>
<organism evidence="3 4">
    <name type="scientific">Halpernia humi</name>
    <dbReference type="NCBI Taxonomy" id="493375"/>
    <lineage>
        <taxon>Bacteria</taxon>
        <taxon>Pseudomonadati</taxon>
        <taxon>Bacteroidota</taxon>
        <taxon>Flavobacteriia</taxon>
        <taxon>Flavobacteriales</taxon>
        <taxon>Weeksellaceae</taxon>
        <taxon>Chryseobacterium group</taxon>
        <taxon>Halpernia</taxon>
    </lineage>
</organism>
<sequence length="83" mass="8841">MAEFYCKNCGYKASSVSSLTSHTCSRHPLGPNKGKCELYEGSVKSKYTCKYCGYSASSISSLTSHTCSKHPSGANKGKCSPAM</sequence>
<protein>
    <recommendedName>
        <fullName evidence="2">C2H2-type domain-containing protein</fullName>
    </recommendedName>
</protein>
<dbReference type="Pfam" id="PF00096">
    <property type="entry name" value="zf-C2H2"/>
    <property type="match status" value="1"/>
</dbReference>
<keyword evidence="4" id="KW-1185">Reference proteome</keyword>
<evidence type="ECO:0000256" key="1">
    <source>
        <dbReference type="SAM" id="MobiDB-lite"/>
    </source>
</evidence>